<dbReference type="AlphaFoldDB" id="A0AAW5TEP4"/>
<accession>A0AAW5TEP4</accession>
<evidence type="ECO:0000313" key="2">
    <source>
        <dbReference type="Proteomes" id="UP001208853"/>
    </source>
</evidence>
<protein>
    <submittedName>
        <fullName evidence="1">Uncharacterized protein</fullName>
    </submittedName>
</protein>
<sequence length="85" mass="8870">PAVTLSTRDSVSGKVWFESGAGDLANSATGPNFNSSGDVVAPGYTVVLSQLTPAGKAALQELRNATPSVNDREVKVRDMLTEHPD</sequence>
<organism evidence="1 2">
    <name type="scientific">Streptococcus anginosus</name>
    <dbReference type="NCBI Taxonomy" id="1328"/>
    <lineage>
        <taxon>Bacteria</taxon>
        <taxon>Bacillati</taxon>
        <taxon>Bacillota</taxon>
        <taxon>Bacilli</taxon>
        <taxon>Lactobacillales</taxon>
        <taxon>Streptococcaceae</taxon>
        <taxon>Streptococcus</taxon>
        <taxon>Streptococcus anginosus group</taxon>
    </lineage>
</organism>
<name>A0AAW5TEP4_STRAP</name>
<feature type="non-terminal residue" evidence="1">
    <location>
        <position position="1"/>
    </location>
</feature>
<dbReference type="EMBL" id="JAPAIK010000445">
    <property type="protein sequence ID" value="MCW1073676.1"/>
    <property type="molecule type" value="Genomic_DNA"/>
</dbReference>
<comment type="caution">
    <text evidence="1">The sequence shown here is derived from an EMBL/GenBank/DDBJ whole genome shotgun (WGS) entry which is preliminary data.</text>
</comment>
<evidence type="ECO:0000313" key="1">
    <source>
        <dbReference type="EMBL" id="MCW1073676.1"/>
    </source>
</evidence>
<gene>
    <name evidence="1" type="ORF">OJ930_11910</name>
</gene>
<reference evidence="1" key="1">
    <citation type="submission" date="2022-10" db="EMBL/GenBank/DDBJ databases">
        <title>Comparative genomic study of S. anginosus.</title>
        <authorList>
            <person name="Prasad A."/>
            <person name="Ene A."/>
            <person name="Jablonska S."/>
            <person name="Du J."/>
            <person name="Wolfe A.J."/>
            <person name="Putonti C."/>
        </authorList>
    </citation>
    <scope>NUCLEOTIDE SEQUENCE</scope>
    <source>
        <strain evidence="1">UMB6888</strain>
    </source>
</reference>
<dbReference type="Proteomes" id="UP001208853">
    <property type="component" value="Unassembled WGS sequence"/>
</dbReference>
<proteinExistence type="predicted"/>
<feature type="non-terminal residue" evidence="1">
    <location>
        <position position="85"/>
    </location>
</feature>